<dbReference type="GO" id="GO:0005634">
    <property type="term" value="C:nucleus"/>
    <property type="evidence" value="ECO:0007669"/>
    <property type="project" value="UniProtKB-SubCell"/>
</dbReference>
<name>A0A9N8DFQ6_9STRA</name>
<evidence type="ECO:0000256" key="4">
    <source>
        <dbReference type="SAM" id="MobiDB-lite"/>
    </source>
</evidence>
<evidence type="ECO:0000256" key="1">
    <source>
        <dbReference type="ARBA" id="ARBA00004123"/>
    </source>
</evidence>
<dbReference type="InterPro" id="IPR026060">
    <property type="entry name" value="AMY1"/>
</dbReference>
<accession>A0A9N8DFQ6</accession>
<dbReference type="EMBL" id="CAICTM010000102">
    <property type="protein sequence ID" value="CAB9501231.1"/>
    <property type="molecule type" value="Genomic_DNA"/>
</dbReference>
<comment type="caution">
    <text evidence="5">The sequence shown here is derived from an EMBL/GenBank/DDBJ whole genome shotgun (WGS) entry which is preliminary data.</text>
</comment>
<comment type="subcellular location">
    <subcellularLocation>
        <location evidence="1">Nucleus</location>
    </subcellularLocation>
</comment>
<dbReference type="PANTHER" id="PTHR13168">
    <property type="entry name" value="ASSOCIATE OF C-MYC AMY-1"/>
    <property type="match status" value="1"/>
</dbReference>
<comment type="similarity">
    <text evidence="2">Belongs to the AMY1 family.</text>
</comment>
<dbReference type="Proteomes" id="UP001153069">
    <property type="component" value="Unassembled WGS sequence"/>
</dbReference>
<protein>
    <submittedName>
        <fullName evidence="5">c-Myc binding protein</fullName>
    </submittedName>
</protein>
<keyword evidence="3" id="KW-0539">Nucleus</keyword>
<dbReference type="OrthoDB" id="524165at2759"/>
<feature type="compositionally biased region" description="Low complexity" evidence="4">
    <location>
        <begin position="1"/>
        <end position="23"/>
    </location>
</feature>
<dbReference type="PANTHER" id="PTHR13168:SF0">
    <property type="entry name" value="C-MYC-BINDING PROTEIN"/>
    <property type="match status" value="1"/>
</dbReference>
<feature type="region of interest" description="Disordered" evidence="4">
    <location>
        <begin position="1"/>
        <end position="30"/>
    </location>
</feature>
<gene>
    <name evidence="5" type="ORF">SEMRO_103_G052350.1</name>
</gene>
<dbReference type="AlphaFoldDB" id="A0A9N8DFQ6"/>
<evidence type="ECO:0000313" key="5">
    <source>
        <dbReference type="EMBL" id="CAB9501231.1"/>
    </source>
</evidence>
<reference evidence="5" key="1">
    <citation type="submission" date="2020-06" db="EMBL/GenBank/DDBJ databases">
        <authorList>
            <consortium name="Plant Systems Biology data submission"/>
        </authorList>
    </citation>
    <scope>NUCLEOTIDE SEQUENCE</scope>
    <source>
        <strain evidence="5">D6</strain>
    </source>
</reference>
<sequence length="102" mass="11513">MTTYNNSNNSGGGNNNNNNNNNNTDYSKKEEFRRYLEKTGVLDALTKVLVGLYEEPERPGNAIGYIKQYMGAPTNVDVEGLQKENAELKRQIEKLRKQAGEK</sequence>
<evidence type="ECO:0000256" key="2">
    <source>
        <dbReference type="ARBA" id="ARBA00009389"/>
    </source>
</evidence>
<organism evidence="5 6">
    <name type="scientific">Seminavis robusta</name>
    <dbReference type="NCBI Taxonomy" id="568900"/>
    <lineage>
        <taxon>Eukaryota</taxon>
        <taxon>Sar</taxon>
        <taxon>Stramenopiles</taxon>
        <taxon>Ochrophyta</taxon>
        <taxon>Bacillariophyta</taxon>
        <taxon>Bacillariophyceae</taxon>
        <taxon>Bacillariophycidae</taxon>
        <taxon>Naviculales</taxon>
        <taxon>Naviculaceae</taxon>
        <taxon>Seminavis</taxon>
    </lineage>
</organism>
<dbReference type="PRINTS" id="PR02028">
    <property type="entry name" value="CMYCBINDINGP"/>
</dbReference>
<evidence type="ECO:0000256" key="3">
    <source>
        <dbReference type="ARBA" id="ARBA00023242"/>
    </source>
</evidence>
<dbReference type="GO" id="GO:0003713">
    <property type="term" value="F:transcription coactivator activity"/>
    <property type="evidence" value="ECO:0007669"/>
    <property type="project" value="InterPro"/>
</dbReference>
<keyword evidence="6" id="KW-1185">Reference proteome</keyword>
<evidence type="ECO:0000313" key="6">
    <source>
        <dbReference type="Proteomes" id="UP001153069"/>
    </source>
</evidence>
<proteinExistence type="inferred from homology"/>